<dbReference type="Proteomes" id="UP000290572">
    <property type="component" value="Unassembled WGS sequence"/>
</dbReference>
<keyword evidence="1" id="KW-0418">Kinase</keyword>
<comment type="caution">
    <text evidence="1">The sequence shown here is derived from an EMBL/GenBank/DDBJ whole genome shotgun (WGS) entry which is preliminary data.</text>
</comment>
<gene>
    <name evidence="1" type="ORF">ROHU_006850</name>
</gene>
<evidence type="ECO:0000313" key="1">
    <source>
        <dbReference type="EMBL" id="RXN22250.1"/>
    </source>
</evidence>
<reference evidence="1 2" key="1">
    <citation type="submission" date="2018-03" db="EMBL/GenBank/DDBJ databases">
        <title>Draft genome sequence of Rohu Carp (Labeo rohita).</title>
        <authorList>
            <person name="Das P."/>
            <person name="Kushwaha B."/>
            <person name="Joshi C.G."/>
            <person name="Kumar D."/>
            <person name="Nagpure N.S."/>
            <person name="Sahoo L."/>
            <person name="Das S.P."/>
            <person name="Bit A."/>
            <person name="Patnaik S."/>
            <person name="Meher P.K."/>
            <person name="Jayasankar P."/>
            <person name="Koringa P.G."/>
            <person name="Patel N.V."/>
            <person name="Hinsu A.T."/>
            <person name="Kumar R."/>
            <person name="Pandey M."/>
            <person name="Agarwal S."/>
            <person name="Srivastava S."/>
            <person name="Singh M."/>
            <person name="Iquebal M.A."/>
            <person name="Jaiswal S."/>
            <person name="Angadi U.B."/>
            <person name="Kumar N."/>
            <person name="Raza M."/>
            <person name="Shah T.M."/>
            <person name="Rai A."/>
            <person name="Jena J.K."/>
        </authorList>
    </citation>
    <scope>NUCLEOTIDE SEQUENCE [LARGE SCALE GENOMIC DNA]</scope>
    <source>
        <strain evidence="1">DASCIFA01</strain>
        <tissue evidence="1">Testis</tissue>
    </source>
</reference>
<protein>
    <submittedName>
        <fullName evidence="1">Myotonin-kinase-like protein</fullName>
    </submittedName>
</protein>
<dbReference type="EMBL" id="QBIY01012599">
    <property type="protein sequence ID" value="RXN22250.1"/>
    <property type="molecule type" value="Genomic_DNA"/>
</dbReference>
<sequence length="128" mass="14875">MVDARYALNLTRTPLRFPRRLQRFLRGITQGSAHGLLCRWRSADVAEDLEDMAQFYLIEMLMAIDSVHRLGSLHRNIARLRPTLTLRDAEKLMLLSHPDLTTAMRFSSGFPIREFRNSNMYRIVQLGS</sequence>
<dbReference type="AlphaFoldDB" id="A0A498MPI6"/>
<name>A0A498MPI6_LABRO</name>
<organism evidence="1 2">
    <name type="scientific">Labeo rohita</name>
    <name type="common">Indian major carp</name>
    <name type="synonym">Cyprinus rohita</name>
    <dbReference type="NCBI Taxonomy" id="84645"/>
    <lineage>
        <taxon>Eukaryota</taxon>
        <taxon>Metazoa</taxon>
        <taxon>Chordata</taxon>
        <taxon>Craniata</taxon>
        <taxon>Vertebrata</taxon>
        <taxon>Euteleostomi</taxon>
        <taxon>Actinopterygii</taxon>
        <taxon>Neopterygii</taxon>
        <taxon>Teleostei</taxon>
        <taxon>Ostariophysi</taxon>
        <taxon>Cypriniformes</taxon>
        <taxon>Cyprinidae</taxon>
        <taxon>Labeoninae</taxon>
        <taxon>Labeonini</taxon>
        <taxon>Labeo</taxon>
    </lineage>
</organism>
<accession>A0A498MPI6</accession>
<keyword evidence="2" id="KW-1185">Reference proteome</keyword>
<evidence type="ECO:0000313" key="2">
    <source>
        <dbReference type="Proteomes" id="UP000290572"/>
    </source>
</evidence>
<dbReference type="GO" id="GO:0016301">
    <property type="term" value="F:kinase activity"/>
    <property type="evidence" value="ECO:0007669"/>
    <property type="project" value="UniProtKB-KW"/>
</dbReference>
<proteinExistence type="predicted"/>
<keyword evidence="1" id="KW-0808">Transferase</keyword>
<dbReference type="Gene3D" id="1.10.510.10">
    <property type="entry name" value="Transferase(Phosphotransferase) domain 1"/>
    <property type="match status" value="1"/>
</dbReference>